<name>A0A644ZGV1_9ZZZZ</name>
<accession>A0A644ZGV1</accession>
<proteinExistence type="predicted"/>
<sequence length="482" mass="54508">MKKNRLEKVFIGIFLAVVLTVCGSILIRAFTQEVCVNILSVNNSLTYAILSDLIAEETPADSVLENDQVDMLAPFYTDHTGARQQQAVPDEPTSVDPAADQTFVSNAQPNSEPGALEAVAADFRSAAAYFEKGVSNWATGNLAGYRTWVSAAYGYNKILNWKVTPRNAYNGVIFLRDGQLTTYIGKKDMTYKAESVLELKSLADEYGIRFLYVQYPYKIRETDPESGRLDFSNQNANQTIGLLKEGGVSVLDLRDAWDAYRPEDSNSFRRDAYYVTDQHWRAETGLWAAGTIGKYINDNFDIPVDLSVFEPDRYRYDVYEDRLLGSYGRQVTLALADPEDFTLVYPDFETSFDFPLLHGVNEADLSPEQMRQLSAVWERERALNGSFEMFLDYSMLEPGNYYKKVAYFAYVDNVHDLVYTHNNLNQSGTSVLFLTDSFARTTAPFFALGVTDTKRIRPDAFGGSWRTYFEVEKPDVVVYFLG</sequence>
<evidence type="ECO:0000313" key="1">
    <source>
        <dbReference type="EMBL" id="MPM39121.1"/>
    </source>
</evidence>
<reference evidence="1" key="1">
    <citation type="submission" date="2019-08" db="EMBL/GenBank/DDBJ databases">
        <authorList>
            <person name="Kucharzyk K."/>
            <person name="Murdoch R.W."/>
            <person name="Higgins S."/>
            <person name="Loffler F."/>
        </authorList>
    </citation>
    <scope>NUCLEOTIDE SEQUENCE</scope>
</reference>
<organism evidence="1">
    <name type="scientific">bioreactor metagenome</name>
    <dbReference type="NCBI Taxonomy" id="1076179"/>
    <lineage>
        <taxon>unclassified sequences</taxon>
        <taxon>metagenomes</taxon>
        <taxon>ecological metagenomes</taxon>
    </lineage>
</organism>
<evidence type="ECO:0008006" key="2">
    <source>
        <dbReference type="Google" id="ProtNLM"/>
    </source>
</evidence>
<comment type="caution">
    <text evidence="1">The sequence shown here is derived from an EMBL/GenBank/DDBJ whole genome shotgun (WGS) entry which is preliminary data.</text>
</comment>
<dbReference type="EMBL" id="VSSQ01008529">
    <property type="protein sequence ID" value="MPM39121.1"/>
    <property type="molecule type" value="Genomic_DNA"/>
</dbReference>
<gene>
    <name evidence="1" type="ORF">SDC9_85753</name>
</gene>
<protein>
    <recommendedName>
        <fullName evidence="2">AlgX/AlgJ SGNH hydrolase-like domain-containing protein</fullName>
    </recommendedName>
</protein>
<dbReference type="AlphaFoldDB" id="A0A644ZGV1"/>